<dbReference type="GO" id="GO:0004315">
    <property type="term" value="F:3-oxoacyl-[acyl-carrier-protein] synthase activity"/>
    <property type="evidence" value="ECO:0007669"/>
    <property type="project" value="InterPro"/>
</dbReference>
<feature type="domain" description="Carrier" evidence="9">
    <location>
        <begin position="947"/>
        <end position="1024"/>
    </location>
</feature>
<dbReference type="SUPFAM" id="SSF55048">
    <property type="entry name" value="Probable ACP-binding domain of malonyl-CoA ACP transacylase"/>
    <property type="match status" value="2"/>
</dbReference>
<dbReference type="Gene3D" id="3.40.366.10">
    <property type="entry name" value="Malonyl-Coenzyme A Acyl Carrier Protein, domain 2"/>
    <property type="match status" value="2"/>
</dbReference>
<feature type="region of interest" description="Disordered" evidence="8">
    <location>
        <begin position="1959"/>
        <end position="2015"/>
    </location>
</feature>
<keyword evidence="2" id="KW-0596">Phosphopantetheine</keyword>
<dbReference type="InterPro" id="IPR016036">
    <property type="entry name" value="Malonyl_transacylase_ACP-bd"/>
</dbReference>
<dbReference type="Pfam" id="PF02801">
    <property type="entry name" value="Ketoacyl-synt_C"/>
    <property type="match status" value="2"/>
</dbReference>
<keyword evidence="4" id="KW-0808">Transferase</keyword>
<evidence type="ECO:0000256" key="3">
    <source>
        <dbReference type="ARBA" id="ARBA00022553"/>
    </source>
</evidence>
<dbReference type="SMART" id="SM01294">
    <property type="entry name" value="PKS_PP_betabranch"/>
    <property type="match status" value="1"/>
</dbReference>
<feature type="compositionally biased region" description="Low complexity" evidence="8">
    <location>
        <begin position="1962"/>
        <end position="2015"/>
    </location>
</feature>
<proteinExistence type="predicted"/>
<feature type="compositionally biased region" description="Low complexity" evidence="8">
    <location>
        <begin position="1518"/>
        <end position="1535"/>
    </location>
</feature>
<dbReference type="SUPFAM" id="SSF53901">
    <property type="entry name" value="Thiolase-like"/>
    <property type="match status" value="2"/>
</dbReference>
<dbReference type="SMART" id="SM00825">
    <property type="entry name" value="PKS_KS"/>
    <property type="match status" value="2"/>
</dbReference>
<dbReference type="PROSITE" id="PS50075">
    <property type="entry name" value="CARRIER"/>
    <property type="match status" value="2"/>
</dbReference>
<dbReference type="InterPro" id="IPR001031">
    <property type="entry name" value="Thioesterase"/>
</dbReference>
<gene>
    <name evidence="11" type="ORF">GCM10010226_39140</name>
</gene>
<evidence type="ECO:0000259" key="10">
    <source>
        <dbReference type="PROSITE" id="PS52004"/>
    </source>
</evidence>
<dbReference type="GO" id="GO:0031177">
    <property type="term" value="F:phosphopantetheine binding"/>
    <property type="evidence" value="ECO:0007669"/>
    <property type="project" value="InterPro"/>
</dbReference>
<dbReference type="GO" id="GO:0006633">
    <property type="term" value="P:fatty acid biosynthetic process"/>
    <property type="evidence" value="ECO:0007669"/>
    <property type="project" value="InterPro"/>
</dbReference>
<evidence type="ECO:0000313" key="12">
    <source>
        <dbReference type="Proteomes" id="UP000646776"/>
    </source>
</evidence>
<sequence length="2410" mass="252748">MASSEPSEIEDKLRYFLKRVTADLQETRQRLQELRSVEGEPIAIVGMACRYPGGADSADRLWDLVAEGRDTAAPFPADRGWDLDELYDPDPDAPGKTYGREGCFLDGADRFDAGFFGIGPREALAMDPQQRLLLETSWEAFEHAGIDPTVLRGSRTGVFMGTGQQDYASLVQRATENLEGYLLAGGAASVISGRLSYTFGLEGPAITVDTACSSSLVALHLAVQSLRRGESTLALAGGAAVMAAPGMFVEFARQRGLAPDGRCKAFAASADGTGWGEGVGVLLLERLSDAQRQGHRVLAVVRGSAVNQDGASNGLTAPNGPAQQRVIRQSLANAHLDTADIDAVEAHGTGTTLGDPIEAQALLATYGQNRPAERPLWLGSLKSNIGHTQAAAGVGGVIKMVKALEHGVLPRTLHVDEPTPHVDWTTGAVSLLTEQRPWPDTDRPRRAAVSSFGVSGTNAHVILEQAPENPPAGKPPTTAAPAPLAPLVFSARSAGALREQAARLADHLRQSPEDVRHVGHALLTQRASLDRRAVVLGGDREQLIAGLRVLASGEEAPGTVTGQGDSKQPVFVFPGQGSQWTGMAVELLDTSQVFAESIAACEAALASHVEWSLSEVLRNGQPLNRVDVVQPALFAVMVSLAAVWRSLGVEPAAVVGHSQGEIAAAVVAGALTLEDGAKIAALRSRAILKLAGHGGMVSLPLSSKDATELIDPWDGRISIAALNGPQTTVVAGDATALDELLTHCETESVHARRIDVDYASHTSHVEAIESDLAEALKGITPHTSTIPFYSTVTGEPIDTAQLDAGYWYTNLRQTVLLEPTLKGLTEDGHTSYLECSPHPVLVPAIDETTDGHVTGTLRRDEGGWQRLLTSAAHLHTHGTPVDWALFTTTPGRHIDLPSYAFQRKSYWVETVPGAAVSSYVPAEDGAGDELDPAVAELRERLSGLPEAVREKVMRDLVTDHATAVLGLEEPLEPTRSFHESGFVSLTAVELRNRLVRATGTRLPSSVVFDHPTPQALGRHLLALLDGTNDRTGDASGPQVGVRADDDPIVIVGMACRYPGGVASPEDLWRLVAEGTDAIGPFPQDRGWDVESLYDPDPGRSGHTYVREGGFLADADRFDASFFGINPREALAMDPQQRLLLETSWELFERAGIDPAELRGSRTGVFAGLSGQDYPLLLDASRTESEEVEGYLMTGNAASVLSGRLSYTFGLEGPAITVDTACSSSLVALHLAAQSLRSGESELALAGGVTVLSTPQAFVGFSRQRGLAPDGRCKPFSAGADGTAWAEGVGLVLLERLSDARRHGRRVLAVLRGSATNQDGASNGLSAPNGPSQQRVIRQALANSRLESGDVDAVEAHGTGTPLGDPIEAQALLATYGRGRSAEQPLLLGSVKSNIGHTAAAAGVAGVIKMVQAMRHGVLPRTLHLDEPTPHVDWSAGAVTPLADTVKWPERGRPRRAGVSAFGISGTNAHVILEQAPPETVTAPAPSASAPVVPWLLSAHSAAALRAQAERLRAHLARLDPTNATDTSTSTRTSTDTDTDTDTDTAVAPNATDPTLVARSLAFTRSALPHRAVVLGGDRAALDSGLTALATGTAAPGLVQGRTATGRLAFLFPGQGSQLPGMGRGLYAHHPVFARTLDELCALVDGELDGRLPGIREVLFAEAGTRTSALLDETVHTQAALFAVGAAAYRLLESWGVVPDVVGGHSIGELTAAYVAGVLSAEDACRLVAARGRLMQASPEGGAMAALEATEDEATELLAAGSGALGVAAVNGPRAVVVSGVSGAVDEMVAAFARRGRRTKRLRVSRAFHSPLMDGVLEEFGEVAGALSFHTPRLTLLSNLTGAPAAAAEVCSPAYWVRHVRETVRFHDGVRRLLDDGVTTVLEPGAGGVLSALVRDSAADRPGAPVEAIPLLRRGRPEPESAVAALARLHVRGVPVDWSALLGSSRDTVALPTYAFQGRRYWPDSPTTSRTTGPTTGPTTDPTAAPTGPTTGPSAAPGPVPATTDAPVPSSPSPASALHARLAPLPVPAREAVLRELLAEEVAAVLGHGDTTEVDAAPGLPELGIDSLTAAELRAGLQSATGAPLASTAVFEHPTLDALAAHLHAVLVESSLLTVTADSAPAPRAAPSGFLTELALRAGREGRFAEFGSFLEEAARFRETFDASTPPEAVRRPAPVRLARGDGGPVLICFPSFASRSGAHQYARLASRARGERDVWVLPAPGFAPGEALPADLDALVGVHAHDVELLMRERPFALLGHSAGGWIAHAVAARLREHAPTAVVLIDSYEPGHPVLPRIQSHLAADPRRTGPDDDTVLTAMGGYARLFAAGRRPDDDGPARPTLLVRATEPLPGFPTTGWQAHWPARPAPVVVDVPGDHFTTTTDHAPTTLDAIRDHLSSLSPSPSPVPAPHGR</sequence>
<evidence type="ECO:0000256" key="7">
    <source>
        <dbReference type="ARBA" id="ARBA00023315"/>
    </source>
</evidence>
<dbReference type="Pfam" id="PF00698">
    <property type="entry name" value="Acyl_transf_1"/>
    <property type="match status" value="2"/>
</dbReference>
<dbReference type="GO" id="GO:0033068">
    <property type="term" value="P:macrolide biosynthetic process"/>
    <property type="evidence" value="ECO:0007669"/>
    <property type="project" value="UniProtKB-ARBA"/>
</dbReference>
<reference evidence="11" key="2">
    <citation type="submission" date="2020-09" db="EMBL/GenBank/DDBJ databases">
        <authorList>
            <person name="Sun Q."/>
            <person name="Ohkuma M."/>
        </authorList>
    </citation>
    <scope>NUCLEOTIDE SEQUENCE</scope>
    <source>
        <strain evidence="11">JCM 4125</strain>
    </source>
</reference>
<protein>
    <recommendedName>
        <fullName evidence="13">Type I polyketide synthase</fullName>
    </recommendedName>
</protein>
<dbReference type="FunFam" id="3.40.366.10:FF:000002">
    <property type="entry name" value="Probable polyketide synthase 2"/>
    <property type="match status" value="1"/>
</dbReference>
<keyword evidence="5" id="KW-0045">Antibiotic biosynthesis</keyword>
<dbReference type="SUPFAM" id="SSF53474">
    <property type="entry name" value="alpha/beta-Hydrolases"/>
    <property type="match status" value="1"/>
</dbReference>
<comment type="caution">
    <text evidence="11">The sequence shown here is derived from an EMBL/GenBank/DDBJ whole genome shotgun (WGS) entry which is preliminary data.</text>
</comment>
<evidence type="ECO:0000256" key="4">
    <source>
        <dbReference type="ARBA" id="ARBA00022679"/>
    </source>
</evidence>
<evidence type="ECO:0000256" key="8">
    <source>
        <dbReference type="SAM" id="MobiDB-lite"/>
    </source>
</evidence>
<dbReference type="SMART" id="SM00827">
    <property type="entry name" value="PKS_AT"/>
    <property type="match status" value="2"/>
</dbReference>
<dbReference type="PANTHER" id="PTHR43775">
    <property type="entry name" value="FATTY ACID SYNTHASE"/>
    <property type="match status" value="1"/>
</dbReference>
<dbReference type="InterPro" id="IPR020806">
    <property type="entry name" value="PKS_PP-bd"/>
</dbReference>
<keyword evidence="12" id="KW-1185">Reference proteome</keyword>
<dbReference type="InterPro" id="IPR001227">
    <property type="entry name" value="Ac_transferase_dom_sf"/>
</dbReference>
<evidence type="ECO:0000256" key="1">
    <source>
        <dbReference type="ARBA" id="ARBA00001957"/>
    </source>
</evidence>
<dbReference type="Gene3D" id="3.40.47.10">
    <property type="match status" value="2"/>
</dbReference>
<dbReference type="InterPro" id="IPR009081">
    <property type="entry name" value="PP-bd_ACP"/>
</dbReference>
<feature type="domain" description="Carrier" evidence="9">
    <location>
        <begin position="2031"/>
        <end position="2106"/>
    </location>
</feature>
<feature type="domain" description="Ketosynthase family 3 (KS3)" evidence="10">
    <location>
        <begin position="1045"/>
        <end position="1474"/>
    </location>
</feature>
<dbReference type="Pfam" id="PF16197">
    <property type="entry name" value="KAsynt_C_assoc"/>
    <property type="match status" value="2"/>
</dbReference>
<dbReference type="Pfam" id="PF00550">
    <property type="entry name" value="PP-binding"/>
    <property type="match status" value="2"/>
</dbReference>
<dbReference type="Proteomes" id="UP000646776">
    <property type="component" value="Unassembled WGS sequence"/>
</dbReference>
<dbReference type="InterPro" id="IPR016039">
    <property type="entry name" value="Thiolase-like"/>
</dbReference>
<dbReference type="Gene3D" id="3.40.50.1820">
    <property type="entry name" value="alpha/beta hydrolase"/>
    <property type="match status" value="1"/>
</dbReference>
<dbReference type="EMBL" id="BMSA01000011">
    <property type="protein sequence ID" value="GGT58139.1"/>
    <property type="molecule type" value="Genomic_DNA"/>
</dbReference>
<dbReference type="InterPro" id="IPR020841">
    <property type="entry name" value="PKS_Beta-ketoAc_synthase_dom"/>
</dbReference>
<dbReference type="PANTHER" id="PTHR43775:SF51">
    <property type="entry name" value="INACTIVE PHENOLPHTHIOCEROL SYNTHESIS POLYKETIDE SYNTHASE TYPE I PKS1-RELATED"/>
    <property type="match status" value="1"/>
</dbReference>
<dbReference type="SMART" id="SM00823">
    <property type="entry name" value="PKS_PP"/>
    <property type="match status" value="2"/>
</dbReference>
<dbReference type="SUPFAM" id="SSF47336">
    <property type="entry name" value="ACP-like"/>
    <property type="match status" value="2"/>
</dbReference>
<dbReference type="Pfam" id="PF00975">
    <property type="entry name" value="Thioesterase"/>
    <property type="match status" value="1"/>
</dbReference>
<dbReference type="InterPro" id="IPR020802">
    <property type="entry name" value="TesA-like"/>
</dbReference>
<evidence type="ECO:0000256" key="6">
    <source>
        <dbReference type="ARBA" id="ARBA00023268"/>
    </source>
</evidence>
<dbReference type="SUPFAM" id="SSF52151">
    <property type="entry name" value="FabD/lysophospholipase-like"/>
    <property type="match status" value="2"/>
</dbReference>
<dbReference type="Gene3D" id="3.30.70.3290">
    <property type="match status" value="2"/>
</dbReference>
<dbReference type="FunFam" id="3.40.47.10:FF:000019">
    <property type="entry name" value="Polyketide synthase type I"/>
    <property type="match status" value="2"/>
</dbReference>
<dbReference type="PROSITE" id="PS00606">
    <property type="entry name" value="KS3_1"/>
    <property type="match status" value="2"/>
</dbReference>
<dbReference type="Gene3D" id="1.10.1200.10">
    <property type="entry name" value="ACP-like"/>
    <property type="match status" value="2"/>
</dbReference>
<reference evidence="11" key="1">
    <citation type="journal article" date="2014" name="Int. J. Syst. Evol. Microbiol.">
        <title>Complete genome sequence of Corynebacterium casei LMG S-19264T (=DSM 44701T), isolated from a smear-ripened cheese.</title>
        <authorList>
            <consortium name="US DOE Joint Genome Institute (JGI-PGF)"/>
            <person name="Walter F."/>
            <person name="Albersmeier A."/>
            <person name="Kalinowski J."/>
            <person name="Ruckert C."/>
        </authorList>
    </citation>
    <scope>NUCLEOTIDE SEQUENCE</scope>
    <source>
        <strain evidence="11">JCM 4125</strain>
    </source>
</reference>
<dbReference type="CDD" id="cd00833">
    <property type="entry name" value="PKS"/>
    <property type="match status" value="2"/>
</dbReference>
<dbReference type="PROSITE" id="PS00012">
    <property type="entry name" value="PHOSPHOPANTETHEINE"/>
    <property type="match status" value="1"/>
</dbReference>
<dbReference type="InterPro" id="IPR014043">
    <property type="entry name" value="Acyl_transferase_dom"/>
</dbReference>
<dbReference type="InterPro" id="IPR032821">
    <property type="entry name" value="PKS_assoc"/>
</dbReference>
<evidence type="ECO:0000313" key="11">
    <source>
        <dbReference type="EMBL" id="GGT58139.1"/>
    </source>
</evidence>
<name>A0A918HEX6_9ACTN</name>
<evidence type="ECO:0000259" key="9">
    <source>
        <dbReference type="PROSITE" id="PS50075"/>
    </source>
</evidence>
<dbReference type="Pfam" id="PF08990">
    <property type="entry name" value="Docking"/>
    <property type="match status" value="1"/>
</dbReference>
<feature type="domain" description="Ketosynthase family 3 (KS3)" evidence="10">
    <location>
        <begin position="39"/>
        <end position="465"/>
    </location>
</feature>
<dbReference type="InterPro" id="IPR014031">
    <property type="entry name" value="Ketoacyl_synth_C"/>
</dbReference>
<dbReference type="InterPro" id="IPR015083">
    <property type="entry name" value="NorB/c/GfsB-D-like_docking"/>
</dbReference>
<keyword evidence="6" id="KW-0511">Multifunctional enzyme</keyword>
<evidence type="ECO:0000256" key="5">
    <source>
        <dbReference type="ARBA" id="ARBA00023194"/>
    </source>
</evidence>
<comment type="cofactor">
    <cofactor evidence="1">
        <name>pantetheine 4'-phosphate</name>
        <dbReference type="ChEBI" id="CHEBI:47942"/>
    </cofactor>
</comment>
<dbReference type="InterPro" id="IPR006162">
    <property type="entry name" value="Ppantetheine_attach_site"/>
</dbReference>
<dbReference type="SMART" id="SM00824">
    <property type="entry name" value="PKS_TE"/>
    <property type="match status" value="1"/>
</dbReference>
<feature type="region of interest" description="Disordered" evidence="8">
    <location>
        <begin position="1515"/>
        <end position="1550"/>
    </location>
</feature>
<accession>A0A918HEX6</accession>
<dbReference type="InterPro" id="IPR016035">
    <property type="entry name" value="Acyl_Trfase/lysoPLipase"/>
</dbReference>
<dbReference type="InterPro" id="IPR018201">
    <property type="entry name" value="Ketoacyl_synth_AS"/>
</dbReference>
<dbReference type="InterPro" id="IPR029058">
    <property type="entry name" value="AB_hydrolase_fold"/>
</dbReference>
<dbReference type="PROSITE" id="PS52004">
    <property type="entry name" value="KS3_2"/>
    <property type="match status" value="2"/>
</dbReference>
<keyword evidence="3" id="KW-0597">Phosphoprotein</keyword>
<evidence type="ECO:0008006" key="13">
    <source>
        <dbReference type="Google" id="ProtNLM"/>
    </source>
</evidence>
<keyword evidence="7" id="KW-0012">Acyltransferase</keyword>
<dbReference type="InterPro" id="IPR014030">
    <property type="entry name" value="Ketoacyl_synth_N"/>
</dbReference>
<dbReference type="InterPro" id="IPR050091">
    <property type="entry name" value="PKS_NRPS_Biosynth_Enz"/>
</dbReference>
<dbReference type="Pfam" id="PF00109">
    <property type="entry name" value="ketoacyl-synt"/>
    <property type="match status" value="2"/>
</dbReference>
<dbReference type="GO" id="GO:0004312">
    <property type="term" value="F:fatty acid synthase activity"/>
    <property type="evidence" value="ECO:0007669"/>
    <property type="project" value="TreeGrafter"/>
</dbReference>
<evidence type="ECO:0000256" key="2">
    <source>
        <dbReference type="ARBA" id="ARBA00022450"/>
    </source>
</evidence>
<dbReference type="InterPro" id="IPR036736">
    <property type="entry name" value="ACP-like_sf"/>
</dbReference>
<organism evidence="11 12">
    <name type="scientific">Streptomyces phaeofaciens</name>
    <dbReference type="NCBI Taxonomy" id="68254"/>
    <lineage>
        <taxon>Bacteria</taxon>
        <taxon>Bacillati</taxon>
        <taxon>Actinomycetota</taxon>
        <taxon>Actinomycetes</taxon>
        <taxon>Kitasatosporales</taxon>
        <taxon>Streptomycetaceae</taxon>
        <taxon>Streptomyces</taxon>
    </lineage>
</organism>